<feature type="region of interest" description="Disordered" evidence="1">
    <location>
        <begin position="33"/>
        <end position="57"/>
    </location>
</feature>
<gene>
    <name evidence="2" type="ORF">AJ78_07767</name>
</gene>
<dbReference type="AlphaFoldDB" id="A0A1J9Q8F8"/>
<reference evidence="2 3" key="1">
    <citation type="submission" date="2015-07" db="EMBL/GenBank/DDBJ databases">
        <title>Emmonsia species relationships and genome sequence.</title>
        <authorList>
            <consortium name="The Broad Institute Genomics Platform"/>
            <person name="Cuomo C.A."/>
            <person name="Munoz J.F."/>
            <person name="Imamovic A."/>
            <person name="Priest M.E."/>
            <person name="Young S."/>
            <person name="Clay O.K."/>
            <person name="McEwen J.G."/>
        </authorList>
    </citation>
    <scope>NUCLEOTIDE SEQUENCE [LARGE SCALE GENOMIC DNA]</scope>
    <source>
        <strain evidence="2 3">UAMH 9510</strain>
    </source>
</reference>
<dbReference type="OrthoDB" id="10495467at2759"/>
<proteinExistence type="predicted"/>
<name>A0A1J9Q8F8_9EURO</name>
<evidence type="ECO:0000313" key="2">
    <source>
        <dbReference type="EMBL" id="OJD11461.1"/>
    </source>
</evidence>
<accession>A0A1J9Q8F8</accession>
<dbReference type="VEuPathDB" id="FungiDB:AJ78_07767"/>
<organism evidence="2 3">
    <name type="scientific">Emergomyces pasteurianus Ep9510</name>
    <dbReference type="NCBI Taxonomy" id="1447872"/>
    <lineage>
        <taxon>Eukaryota</taxon>
        <taxon>Fungi</taxon>
        <taxon>Dikarya</taxon>
        <taxon>Ascomycota</taxon>
        <taxon>Pezizomycotina</taxon>
        <taxon>Eurotiomycetes</taxon>
        <taxon>Eurotiomycetidae</taxon>
        <taxon>Onygenales</taxon>
        <taxon>Ajellomycetaceae</taxon>
        <taxon>Emergomyces</taxon>
    </lineage>
</organism>
<evidence type="ECO:0000256" key="1">
    <source>
        <dbReference type="SAM" id="MobiDB-lite"/>
    </source>
</evidence>
<dbReference type="EMBL" id="LGRN01000543">
    <property type="protein sequence ID" value="OJD11461.1"/>
    <property type="molecule type" value="Genomic_DNA"/>
</dbReference>
<sequence length="122" mass="13047">MGAFGRGKSSAFIDNWKSSSIGGVSRVHESLVDRPQHLRKTPRQLQAAQGQIGRRPSPITGVVGLGVAHDARTEYRARVQGSQGQHFKAANTIIDASRRLSEGGILRPHPPTPPSSILSCSS</sequence>
<dbReference type="Proteomes" id="UP000182235">
    <property type="component" value="Unassembled WGS sequence"/>
</dbReference>
<keyword evidence="3" id="KW-1185">Reference proteome</keyword>
<evidence type="ECO:0000313" key="3">
    <source>
        <dbReference type="Proteomes" id="UP000182235"/>
    </source>
</evidence>
<feature type="region of interest" description="Disordered" evidence="1">
    <location>
        <begin position="100"/>
        <end position="122"/>
    </location>
</feature>
<protein>
    <submittedName>
        <fullName evidence="2">Uncharacterized protein</fullName>
    </submittedName>
</protein>
<comment type="caution">
    <text evidence="2">The sequence shown here is derived from an EMBL/GenBank/DDBJ whole genome shotgun (WGS) entry which is preliminary data.</text>
</comment>